<keyword evidence="2" id="KW-0238">DNA-binding</keyword>
<dbReference type="SMART" id="SM00850">
    <property type="entry name" value="LytTR"/>
    <property type="match status" value="1"/>
</dbReference>
<dbReference type="Pfam" id="PF04397">
    <property type="entry name" value="LytTR"/>
    <property type="match status" value="1"/>
</dbReference>
<dbReference type="Gene3D" id="2.40.50.1020">
    <property type="entry name" value="LytTr DNA-binding domain"/>
    <property type="match status" value="1"/>
</dbReference>
<dbReference type="InterPro" id="IPR046947">
    <property type="entry name" value="LytR-like"/>
</dbReference>
<sequence length="147" mass="16957">MKINILLDKLINKEDLIIQTNPINSEVAESLKKHLENGLKITVINATNDRKIQVNINSILAFQSEGHMCCVKMKSGELYLINKRLKELENLDEKYFVKINNTTIVNINEIKEFSSASNARLEVFLSDKSSYFVNRHYVKIIKERLAC</sequence>
<dbReference type="AlphaFoldDB" id="A0A1G9JFB3"/>
<dbReference type="PANTHER" id="PTHR37299">
    <property type="entry name" value="TRANSCRIPTIONAL REGULATOR-RELATED"/>
    <property type="match status" value="1"/>
</dbReference>
<keyword evidence="3" id="KW-1185">Reference proteome</keyword>
<evidence type="ECO:0000259" key="1">
    <source>
        <dbReference type="PROSITE" id="PS50930"/>
    </source>
</evidence>
<proteinExistence type="predicted"/>
<dbReference type="Proteomes" id="UP000199068">
    <property type="component" value="Unassembled WGS sequence"/>
</dbReference>
<protein>
    <submittedName>
        <fullName evidence="2">LytTr DNA-binding domain-containing protein</fullName>
    </submittedName>
</protein>
<organism evidence="2 3">
    <name type="scientific">Romboutsia lituseburensis DSM 797</name>
    <dbReference type="NCBI Taxonomy" id="1121325"/>
    <lineage>
        <taxon>Bacteria</taxon>
        <taxon>Bacillati</taxon>
        <taxon>Bacillota</taxon>
        <taxon>Clostridia</taxon>
        <taxon>Peptostreptococcales</taxon>
        <taxon>Peptostreptococcaceae</taxon>
        <taxon>Romboutsia</taxon>
    </lineage>
</organism>
<dbReference type="STRING" id="1121325.SAMN04515677_101617"/>
<dbReference type="PANTHER" id="PTHR37299:SF1">
    <property type="entry name" value="STAGE 0 SPORULATION PROTEIN A HOMOLOG"/>
    <property type="match status" value="1"/>
</dbReference>
<dbReference type="PROSITE" id="PS50930">
    <property type="entry name" value="HTH_LYTTR"/>
    <property type="match status" value="1"/>
</dbReference>
<evidence type="ECO:0000313" key="3">
    <source>
        <dbReference type="Proteomes" id="UP000199068"/>
    </source>
</evidence>
<accession>A0A1G9JFB3</accession>
<dbReference type="InterPro" id="IPR007492">
    <property type="entry name" value="LytTR_DNA-bd_dom"/>
</dbReference>
<evidence type="ECO:0000313" key="2">
    <source>
        <dbReference type="EMBL" id="SDL35833.1"/>
    </source>
</evidence>
<dbReference type="RefSeq" id="WP_170139073.1">
    <property type="nucleotide sequence ID" value="NZ_FNGW01000001.1"/>
</dbReference>
<dbReference type="GO" id="GO:0000156">
    <property type="term" value="F:phosphorelay response regulator activity"/>
    <property type="evidence" value="ECO:0007669"/>
    <property type="project" value="InterPro"/>
</dbReference>
<feature type="domain" description="HTH LytTR-type" evidence="1">
    <location>
        <begin position="44"/>
        <end position="147"/>
    </location>
</feature>
<dbReference type="GO" id="GO:0003677">
    <property type="term" value="F:DNA binding"/>
    <property type="evidence" value="ECO:0007669"/>
    <property type="project" value="UniProtKB-KW"/>
</dbReference>
<dbReference type="EMBL" id="FNGW01000001">
    <property type="protein sequence ID" value="SDL35833.1"/>
    <property type="molecule type" value="Genomic_DNA"/>
</dbReference>
<name>A0A1G9JFB3_9FIRM</name>
<gene>
    <name evidence="2" type="ORF">SAMN04515677_101617</name>
</gene>
<reference evidence="2 3" key="1">
    <citation type="submission" date="2016-10" db="EMBL/GenBank/DDBJ databases">
        <authorList>
            <person name="de Groot N.N."/>
        </authorList>
    </citation>
    <scope>NUCLEOTIDE SEQUENCE [LARGE SCALE GENOMIC DNA]</scope>
    <source>
        <strain evidence="2 3">DSM 797</strain>
    </source>
</reference>